<gene>
    <name evidence="1" type="ORF">AADG42_00535</name>
</gene>
<evidence type="ECO:0000313" key="2">
    <source>
        <dbReference type="Proteomes" id="UP001442841"/>
    </source>
</evidence>
<protein>
    <submittedName>
        <fullName evidence="1">Uncharacterized protein</fullName>
    </submittedName>
</protein>
<evidence type="ECO:0000313" key="1">
    <source>
        <dbReference type="EMBL" id="XAN05852.1"/>
    </source>
</evidence>
<accession>A0ABZ3FLW0</accession>
<dbReference type="EMBL" id="CP154795">
    <property type="protein sequence ID" value="XAN05852.1"/>
    <property type="molecule type" value="Genomic_DNA"/>
</dbReference>
<reference evidence="1 2" key="1">
    <citation type="submission" date="2024-04" db="EMBL/GenBank/DDBJ databases">
        <title>Isolation of an actinomycete strain from pig manure.</title>
        <authorList>
            <person name="Gong T."/>
            <person name="Yu Z."/>
            <person name="An M."/>
            <person name="Wei C."/>
            <person name="Yang W."/>
            <person name="Liu L."/>
        </authorList>
    </citation>
    <scope>NUCLEOTIDE SEQUENCE [LARGE SCALE GENOMIC DNA]</scope>
    <source>
        <strain evidence="1 2">ZF39</strain>
    </source>
</reference>
<name>A0ABZ3FLW0_9ACTN</name>
<dbReference type="RefSeq" id="WP_425307285.1">
    <property type="nucleotide sequence ID" value="NZ_CP154795.1"/>
</dbReference>
<sequence length="111" mass="12237">MFEHASNWVDPSPICPDIATLVHQVVVPEWGERIRVVERDTVQEPADERPVEEIAAQIASTPPAADAGDSETPPDTEEVVTDFVASIRDTWLQGPRNRLLGRGPVRSSHFA</sequence>
<proteinExistence type="predicted"/>
<dbReference type="Proteomes" id="UP001442841">
    <property type="component" value="Chromosome"/>
</dbReference>
<organism evidence="1 2">
    <name type="scientific">Ammonicoccus fulvus</name>
    <dbReference type="NCBI Taxonomy" id="3138240"/>
    <lineage>
        <taxon>Bacteria</taxon>
        <taxon>Bacillati</taxon>
        <taxon>Actinomycetota</taxon>
        <taxon>Actinomycetes</taxon>
        <taxon>Propionibacteriales</taxon>
        <taxon>Propionibacteriaceae</taxon>
        <taxon>Ammonicoccus</taxon>
    </lineage>
</organism>
<keyword evidence="2" id="KW-1185">Reference proteome</keyword>